<protein>
    <recommendedName>
        <fullName evidence="8 14">3,4-dihydroxy-2-butanone 4-phosphate synthase</fullName>
        <shortName evidence="14">DHBP synthase</shortName>
        <ecNumber evidence="7 14">4.1.99.12</ecNumber>
    </recommendedName>
</protein>
<dbReference type="GO" id="GO:0000287">
    <property type="term" value="F:magnesium ion binding"/>
    <property type="evidence" value="ECO:0007669"/>
    <property type="project" value="UniProtKB-UniRule"/>
</dbReference>
<comment type="similarity">
    <text evidence="6">In the C-terminal section; belongs to the GTP cyclohydrolase II family.</text>
</comment>
<dbReference type="PANTHER" id="PTHR21327">
    <property type="entry name" value="GTP CYCLOHYDROLASE II-RELATED"/>
    <property type="match status" value="1"/>
</dbReference>
<dbReference type="OrthoDB" id="9793111at2"/>
<comment type="cofactor">
    <cofactor evidence="2">
        <name>Mn(2+)</name>
        <dbReference type="ChEBI" id="CHEBI:29035"/>
    </cofactor>
</comment>
<feature type="domain" description="GTP cyclohydrolase II" evidence="15">
    <location>
        <begin position="215"/>
        <end position="362"/>
    </location>
</feature>
<dbReference type="Proteomes" id="UP000220251">
    <property type="component" value="Unassembled WGS sequence"/>
</dbReference>
<feature type="binding site" evidence="14">
    <location>
        <position position="30"/>
    </location>
    <ligand>
        <name>Mg(2+)</name>
        <dbReference type="ChEBI" id="CHEBI:18420"/>
        <label>1</label>
    </ligand>
</feature>
<dbReference type="GO" id="GO:0005829">
    <property type="term" value="C:cytosol"/>
    <property type="evidence" value="ECO:0007669"/>
    <property type="project" value="TreeGrafter"/>
</dbReference>
<dbReference type="Gene3D" id="3.40.50.10990">
    <property type="entry name" value="GTP cyclohydrolase II"/>
    <property type="match status" value="1"/>
</dbReference>
<feature type="site" description="Essential for catalytic activity" evidence="14">
    <location>
        <position position="128"/>
    </location>
</feature>
<dbReference type="InterPro" id="IPR017945">
    <property type="entry name" value="DHBP_synth_RibB-like_a/b_dom"/>
</dbReference>
<dbReference type="HAMAP" id="MF_00180">
    <property type="entry name" value="RibB"/>
    <property type="match status" value="1"/>
</dbReference>
<evidence type="ECO:0000256" key="9">
    <source>
        <dbReference type="ARBA" id="ARBA00022619"/>
    </source>
</evidence>
<evidence type="ECO:0000256" key="11">
    <source>
        <dbReference type="ARBA" id="ARBA00022842"/>
    </source>
</evidence>
<comment type="subunit">
    <text evidence="14">Homodimer.</text>
</comment>
<evidence type="ECO:0000256" key="1">
    <source>
        <dbReference type="ARBA" id="ARBA00000141"/>
    </source>
</evidence>
<evidence type="ECO:0000313" key="16">
    <source>
        <dbReference type="EMBL" id="CRX38475.1"/>
    </source>
</evidence>
<dbReference type="RefSeq" id="WP_098038330.1">
    <property type="nucleotide sequence ID" value="NZ_CWGJ01000012.1"/>
</dbReference>
<accession>A0A0H5E5H3</accession>
<evidence type="ECO:0000256" key="10">
    <source>
        <dbReference type="ARBA" id="ARBA00022723"/>
    </source>
</evidence>
<dbReference type="PIRSF" id="PIRSF001259">
    <property type="entry name" value="RibA"/>
    <property type="match status" value="1"/>
</dbReference>
<dbReference type="InterPro" id="IPR036144">
    <property type="entry name" value="RibA-like_sf"/>
</dbReference>
<comment type="similarity">
    <text evidence="14">Belongs to the DHBP synthase family.</text>
</comment>
<comment type="similarity">
    <text evidence="5">In the N-terminal section; belongs to the DHBP synthase family.</text>
</comment>
<dbReference type="EMBL" id="CWGJ01000012">
    <property type="protein sequence ID" value="CRX38475.1"/>
    <property type="molecule type" value="Genomic_DNA"/>
</dbReference>
<evidence type="ECO:0000256" key="6">
    <source>
        <dbReference type="ARBA" id="ARBA00008976"/>
    </source>
</evidence>
<feature type="binding site" evidence="14">
    <location>
        <begin position="29"/>
        <end position="30"/>
    </location>
    <ligand>
        <name>D-ribulose 5-phosphate</name>
        <dbReference type="ChEBI" id="CHEBI:58121"/>
    </ligand>
</feature>
<reference evidence="17" key="1">
    <citation type="submission" date="2015-06" db="EMBL/GenBank/DDBJ databases">
        <authorList>
            <person name="Bertelli C."/>
        </authorList>
    </citation>
    <scope>NUCLEOTIDE SEQUENCE [LARGE SCALE GENOMIC DNA]</scope>
    <source>
        <strain evidence="17">CRIB-30</strain>
    </source>
</reference>
<name>A0A0H5E5H3_9BACT</name>
<dbReference type="InterPro" id="IPR000422">
    <property type="entry name" value="DHBP_synthase_RibB"/>
</dbReference>
<evidence type="ECO:0000256" key="8">
    <source>
        <dbReference type="ARBA" id="ARBA00018836"/>
    </source>
</evidence>
<feature type="binding site" evidence="14">
    <location>
        <position position="30"/>
    </location>
    <ligand>
        <name>Mg(2+)</name>
        <dbReference type="ChEBI" id="CHEBI:18420"/>
        <label>2</label>
    </ligand>
</feature>
<feature type="binding site" evidence="14">
    <location>
        <position position="145"/>
    </location>
    <ligand>
        <name>Mg(2+)</name>
        <dbReference type="ChEBI" id="CHEBI:18420"/>
        <label>2</label>
    </ligand>
</feature>
<feature type="site" description="Essential for catalytic activity" evidence="14">
    <location>
        <position position="166"/>
    </location>
</feature>
<dbReference type="GO" id="GO:0030145">
    <property type="term" value="F:manganese ion binding"/>
    <property type="evidence" value="ECO:0007669"/>
    <property type="project" value="UniProtKB-UniRule"/>
</dbReference>
<keyword evidence="10 14" id="KW-0479">Metal-binding</keyword>
<keyword evidence="11 14" id="KW-0460">Magnesium</keyword>
<dbReference type="NCBIfam" id="TIGR00506">
    <property type="entry name" value="ribB"/>
    <property type="match status" value="1"/>
</dbReference>
<dbReference type="Gene3D" id="3.90.870.10">
    <property type="entry name" value="DHBP synthase"/>
    <property type="match status" value="1"/>
</dbReference>
<feature type="binding site" evidence="14">
    <location>
        <position position="34"/>
    </location>
    <ligand>
        <name>D-ribulose 5-phosphate</name>
        <dbReference type="ChEBI" id="CHEBI:58121"/>
    </ligand>
</feature>
<evidence type="ECO:0000256" key="7">
    <source>
        <dbReference type="ARBA" id="ARBA00012153"/>
    </source>
</evidence>
<evidence type="ECO:0000313" key="17">
    <source>
        <dbReference type="Proteomes" id="UP000220251"/>
    </source>
</evidence>
<comment type="pathway">
    <text evidence="4 14">Cofactor biosynthesis; riboflavin biosynthesis; 2-hydroxy-3-oxobutyl phosphate from D-ribulose 5-phosphate: step 1/1.</text>
</comment>
<evidence type="ECO:0000256" key="13">
    <source>
        <dbReference type="ARBA" id="ARBA00023239"/>
    </source>
</evidence>
<dbReference type="GO" id="GO:0009231">
    <property type="term" value="P:riboflavin biosynthetic process"/>
    <property type="evidence" value="ECO:0007669"/>
    <property type="project" value="UniProtKB-UniRule"/>
</dbReference>
<dbReference type="UniPathway" id="UPA00275">
    <property type="reaction ID" value="UER00399"/>
</dbReference>
<evidence type="ECO:0000256" key="3">
    <source>
        <dbReference type="ARBA" id="ARBA00002284"/>
    </source>
</evidence>
<evidence type="ECO:0000256" key="4">
    <source>
        <dbReference type="ARBA" id="ARBA00004904"/>
    </source>
</evidence>
<evidence type="ECO:0000256" key="5">
    <source>
        <dbReference type="ARBA" id="ARBA00005520"/>
    </source>
</evidence>
<dbReference type="Pfam" id="PF00926">
    <property type="entry name" value="DHBP_synthase"/>
    <property type="match status" value="1"/>
</dbReference>
<comment type="catalytic activity">
    <reaction evidence="1 14">
        <text>D-ribulose 5-phosphate = (2S)-2-hydroxy-3-oxobutyl phosphate + formate + H(+)</text>
        <dbReference type="Rhea" id="RHEA:18457"/>
        <dbReference type="ChEBI" id="CHEBI:15378"/>
        <dbReference type="ChEBI" id="CHEBI:15740"/>
        <dbReference type="ChEBI" id="CHEBI:58121"/>
        <dbReference type="ChEBI" id="CHEBI:58830"/>
        <dbReference type="EC" id="4.1.99.12"/>
    </reaction>
</comment>
<keyword evidence="9 14" id="KW-0686">Riboflavin biosynthesis</keyword>
<feature type="binding site" evidence="14">
    <location>
        <begin position="142"/>
        <end position="146"/>
    </location>
    <ligand>
        <name>D-ribulose 5-phosphate</name>
        <dbReference type="ChEBI" id="CHEBI:58121"/>
    </ligand>
</feature>
<keyword evidence="17" id="KW-1185">Reference proteome</keyword>
<dbReference type="Pfam" id="PF00925">
    <property type="entry name" value="GTP_cyclohydro2"/>
    <property type="match status" value="1"/>
</dbReference>
<dbReference type="EC" id="4.1.99.12" evidence="7 14"/>
<evidence type="ECO:0000256" key="2">
    <source>
        <dbReference type="ARBA" id="ARBA00001936"/>
    </source>
</evidence>
<comment type="cofactor">
    <cofactor evidence="14">
        <name>Mg(2+)</name>
        <dbReference type="ChEBI" id="CHEBI:18420"/>
    </cofactor>
    <cofactor evidence="14">
        <name>Mn(2+)</name>
        <dbReference type="ChEBI" id="CHEBI:29035"/>
    </cofactor>
    <text evidence="14">Binds 2 divalent metal cations per subunit. Magnesium or manganese.</text>
</comment>
<dbReference type="AlphaFoldDB" id="A0A0H5E5H3"/>
<evidence type="ECO:0000256" key="12">
    <source>
        <dbReference type="ARBA" id="ARBA00023211"/>
    </source>
</evidence>
<organism evidence="16 17">
    <name type="scientific">Estrella lausannensis</name>
    <dbReference type="NCBI Taxonomy" id="483423"/>
    <lineage>
        <taxon>Bacteria</taxon>
        <taxon>Pseudomonadati</taxon>
        <taxon>Chlamydiota</taxon>
        <taxon>Chlamydiia</taxon>
        <taxon>Parachlamydiales</taxon>
        <taxon>Candidatus Criblamydiaceae</taxon>
        <taxon>Estrella</taxon>
    </lineage>
</organism>
<evidence type="ECO:0000259" key="15">
    <source>
        <dbReference type="Pfam" id="PF00925"/>
    </source>
</evidence>
<dbReference type="FunFam" id="3.90.870.10:FF:000001">
    <property type="entry name" value="Riboflavin biosynthesis protein RibBA"/>
    <property type="match status" value="1"/>
</dbReference>
<dbReference type="GO" id="GO:0008686">
    <property type="term" value="F:3,4-dihydroxy-2-butanone-4-phosphate synthase activity"/>
    <property type="evidence" value="ECO:0007669"/>
    <property type="project" value="UniProtKB-UniRule"/>
</dbReference>
<keyword evidence="12 14" id="KW-0464">Manganese</keyword>
<comment type="function">
    <text evidence="3 14">Catalyzes the conversion of D-ribulose 5-phosphate to formate and 3,4-dihydroxy-2-butanone 4-phosphate.</text>
</comment>
<dbReference type="SUPFAM" id="SSF142695">
    <property type="entry name" value="RibA-like"/>
    <property type="match status" value="1"/>
</dbReference>
<evidence type="ECO:0000256" key="14">
    <source>
        <dbReference type="HAMAP-Rule" id="MF_00180"/>
    </source>
</evidence>
<dbReference type="PANTHER" id="PTHR21327:SF18">
    <property type="entry name" value="3,4-DIHYDROXY-2-BUTANONE 4-PHOSPHATE SYNTHASE"/>
    <property type="match status" value="1"/>
</dbReference>
<dbReference type="SUPFAM" id="SSF55821">
    <property type="entry name" value="YrdC/RibB"/>
    <property type="match status" value="1"/>
</dbReference>
<gene>
    <name evidence="16" type="primary">ribBA</name>
    <name evidence="14" type="synonym">ribB</name>
    <name evidence="16" type="ORF">ELAC_1132</name>
</gene>
<sequence length="389" mass="42609">MTKSLETVEHALIALRKGKPIILVDDESRENESDFVLAAERATPETINLLASCGRGLICLALESKRVESLGLPMMAETNRSPFNTAYTISIDAKEGISTGSSVQDRARTIQVAIDPAKKGSDLITPGHVFPVKAKPGGVLERPGHTEGAVDLARLAGLNPSAVLCEILSDDGSMARGEDLKKLQARLNIPLLTIKDLIHYRLYYEKIVQPISKIPFVSQYGSFTLHTFVNSITGKRFSALIKGKVRNESLVRLHEGCMPSESFGFMGCDCASKLEFSLNSIEESGSGIFMHFHDDSQLMRHFEKKIASDHTGALSEDACRYTADAAQILKSLDIFAIRLITNDPKKCEKLSSFGIQVVERVPIPDSLNSKVSHALFGRNHPLEALSDCR</sequence>
<proteinExistence type="inferred from homology"/>
<dbReference type="InterPro" id="IPR032677">
    <property type="entry name" value="GTP_cyclohydro_II"/>
</dbReference>
<keyword evidence="13 14" id="KW-0456">Lyase</keyword>